<dbReference type="PROSITE" id="PS51084">
    <property type="entry name" value="HIT_2"/>
    <property type="match status" value="1"/>
</dbReference>
<organism evidence="5 6">
    <name type="scientific">Staphylococcus auricularis</name>
    <dbReference type="NCBI Taxonomy" id="29379"/>
    <lineage>
        <taxon>Bacteria</taxon>
        <taxon>Bacillati</taxon>
        <taxon>Bacillota</taxon>
        <taxon>Bacilli</taxon>
        <taxon>Bacillales</taxon>
        <taxon>Staphylococcaceae</taxon>
        <taxon>Staphylococcus</taxon>
    </lineage>
</organism>
<dbReference type="InterPro" id="IPR011146">
    <property type="entry name" value="HIT-like"/>
</dbReference>
<evidence type="ECO:0000256" key="1">
    <source>
        <dbReference type="PIRSR" id="PIRSR601310-1"/>
    </source>
</evidence>
<protein>
    <submittedName>
        <fullName evidence="5">HIT family protein</fullName>
    </submittedName>
</protein>
<dbReference type="GeneID" id="64981030"/>
<dbReference type="SUPFAM" id="SSF54197">
    <property type="entry name" value="HIT-like"/>
    <property type="match status" value="1"/>
</dbReference>
<name>A0AAP8TST0_9STAP</name>
<dbReference type="RefSeq" id="WP_059106973.1">
    <property type="nucleotide sequence ID" value="NZ_CP065712.1"/>
</dbReference>
<feature type="domain" description="HIT" evidence="4">
    <location>
        <begin position="2"/>
        <end position="108"/>
    </location>
</feature>
<dbReference type="GO" id="GO:0003824">
    <property type="term" value="F:catalytic activity"/>
    <property type="evidence" value="ECO:0007669"/>
    <property type="project" value="InterPro"/>
</dbReference>
<dbReference type="PANTHER" id="PTHR46648">
    <property type="entry name" value="HIT FAMILY PROTEIN 1"/>
    <property type="match status" value="1"/>
</dbReference>
<evidence type="ECO:0000256" key="3">
    <source>
        <dbReference type="PROSITE-ProRule" id="PRU00464"/>
    </source>
</evidence>
<feature type="active site" description="Tele-AMP-histidine intermediate" evidence="1">
    <location>
        <position position="95"/>
    </location>
</feature>
<accession>A0AAP8TST0</accession>
<evidence type="ECO:0000256" key="2">
    <source>
        <dbReference type="PIRSR" id="PIRSR601310-3"/>
    </source>
</evidence>
<evidence type="ECO:0000313" key="6">
    <source>
        <dbReference type="Proteomes" id="UP000242470"/>
    </source>
</evidence>
<dbReference type="PANTHER" id="PTHR46648:SF1">
    <property type="entry name" value="ADENOSINE 5'-MONOPHOSPHORAMIDASE HNT1"/>
    <property type="match status" value="1"/>
</dbReference>
<sequence length="130" mass="15104">MKKCIFCNEIHAEHILMETFHFQVVLDIDPIQQGHLLIMTKNHLRHIAELSEEQLLELGQLEQRLIGIIEHNFDVLGVTIAQNNGNAMDPAAHFHVHVIPRYTEDGFWNEVTPQPHPLDIEKLKNLMELF</sequence>
<proteinExistence type="predicted"/>
<dbReference type="Proteomes" id="UP000242470">
    <property type="component" value="Unassembled WGS sequence"/>
</dbReference>
<dbReference type="AlphaFoldDB" id="A0AAP8TST0"/>
<dbReference type="InterPro" id="IPR036265">
    <property type="entry name" value="HIT-like_sf"/>
</dbReference>
<comment type="caution">
    <text evidence="5">The sequence shown here is derived from an EMBL/GenBank/DDBJ whole genome shotgun (WGS) entry which is preliminary data.</text>
</comment>
<dbReference type="GO" id="GO:0009117">
    <property type="term" value="P:nucleotide metabolic process"/>
    <property type="evidence" value="ECO:0007669"/>
    <property type="project" value="TreeGrafter"/>
</dbReference>
<evidence type="ECO:0000313" key="5">
    <source>
        <dbReference type="EMBL" id="PNZ66610.1"/>
    </source>
</evidence>
<dbReference type="Pfam" id="PF01230">
    <property type="entry name" value="HIT"/>
    <property type="match status" value="1"/>
</dbReference>
<gene>
    <name evidence="5" type="ORF">CD158_08000</name>
</gene>
<dbReference type="InterPro" id="IPR001310">
    <property type="entry name" value="Histidine_triad_HIT"/>
</dbReference>
<dbReference type="EMBL" id="PPQW01000056">
    <property type="protein sequence ID" value="PNZ66610.1"/>
    <property type="molecule type" value="Genomic_DNA"/>
</dbReference>
<feature type="short sequence motif" description="Histidine triad motif" evidence="2 3">
    <location>
        <begin position="93"/>
        <end position="97"/>
    </location>
</feature>
<reference evidence="5 6" key="1">
    <citation type="submission" date="2017-08" db="EMBL/GenBank/DDBJ databases">
        <title>Draft genome sequences of 64 type strains of genus Staph aureus.</title>
        <authorList>
            <person name="Cole K."/>
            <person name="Golubchik T."/>
            <person name="Russell J."/>
            <person name="Foster D."/>
            <person name="Llewelyn M."/>
            <person name="Wilson D."/>
            <person name="Crook D."/>
            <person name="Paul J."/>
        </authorList>
    </citation>
    <scope>NUCLEOTIDE SEQUENCE [LARGE SCALE GENOMIC DNA]</scope>
    <source>
        <strain evidence="5 6">NCTC 12101</strain>
    </source>
</reference>
<dbReference type="Gene3D" id="3.30.428.10">
    <property type="entry name" value="HIT-like"/>
    <property type="match status" value="1"/>
</dbReference>
<evidence type="ECO:0000259" key="4">
    <source>
        <dbReference type="PROSITE" id="PS51084"/>
    </source>
</evidence>